<keyword evidence="5" id="KW-0547">Nucleotide-binding</keyword>
<keyword evidence="10" id="KW-1185">Reference proteome</keyword>
<keyword evidence="3" id="KW-0288">FMN</keyword>
<evidence type="ECO:0000256" key="3">
    <source>
        <dbReference type="ARBA" id="ARBA00022643"/>
    </source>
</evidence>
<dbReference type="RefSeq" id="WP_206005778.1">
    <property type="nucleotide sequence ID" value="NZ_CP070619.1"/>
</dbReference>
<evidence type="ECO:0000313" key="10">
    <source>
        <dbReference type="Proteomes" id="UP000662986"/>
    </source>
</evidence>
<reference evidence="9 10" key="2">
    <citation type="journal article" date="2022" name="Arch. Microbiol.">
        <title>Rhodococcus pseudokoreensis sp. nov. isolated from the rhizosphere of young M26 apple rootstocks.</title>
        <authorList>
            <person name="Kampfer P."/>
            <person name="Glaeser S.P."/>
            <person name="Blom J."/>
            <person name="Wolf J."/>
            <person name="Benning S."/>
            <person name="Schloter M."/>
            <person name="Neumann-Schaal M."/>
        </authorList>
    </citation>
    <scope>NUCLEOTIDE SEQUENCE [LARGE SCALE GENOMIC DNA]</scope>
    <source>
        <strain evidence="9 10">R79</strain>
    </source>
</reference>
<evidence type="ECO:0000256" key="2">
    <source>
        <dbReference type="ARBA" id="ARBA00022630"/>
    </source>
</evidence>
<name>A0A974W135_9NOCA</name>
<proteinExistence type="predicted"/>
<dbReference type="PANTHER" id="PTHR22749:SF6">
    <property type="entry name" value="RIBOFLAVIN KINASE"/>
    <property type="match status" value="1"/>
</dbReference>
<dbReference type="GO" id="GO:0016301">
    <property type="term" value="F:kinase activity"/>
    <property type="evidence" value="ECO:0007669"/>
    <property type="project" value="UniProtKB-KW"/>
</dbReference>
<dbReference type="InterPro" id="IPR015865">
    <property type="entry name" value="Riboflavin_kinase_bac/euk"/>
</dbReference>
<dbReference type="PANTHER" id="PTHR22749">
    <property type="entry name" value="RIBOFLAVIN KINASE/FMN ADENYLYLTRANSFERASE"/>
    <property type="match status" value="1"/>
</dbReference>
<organism evidence="9 10">
    <name type="scientific">Rhodococcus pseudokoreensis</name>
    <dbReference type="NCBI Taxonomy" id="2811421"/>
    <lineage>
        <taxon>Bacteria</taxon>
        <taxon>Bacillati</taxon>
        <taxon>Actinomycetota</taxon>
        <taxon>Actinomycetes</taxon>
        <taxon>Mycobacteriales</taxon>
        <taxon>Nocardiaceae</taxon>
        <taxon>Rhodococcus</taxon>
    </lineage>
</organism>
<evidence type="ECO:0000313" key="9">
    <source>
        <dbReference type="EMBL" id="QSE89354.1"/>
    </source>
</evidence>
<dbReference type="SUPFAM" id="SSF82114">
    <property type="entry name" value="Riboflavin kinase-like"/>
    <property type="match status" value="1"/>
</dbReference>
<dbReference type="InterPro" id="IPR023468">
    <property type="entry name" value="Riboflavin_kinase"/>
</dbReference>
<evidence type="ECO:0000256" key="6">
    <source>
        <dbReference type="ARBA" id="ARBA00022840"/>
    </source>
</evidence>
<evidence type="ECO:0000256" key="5">
    <source>
        <dbReference type="ARBA" id="ARBA00022741"/>
    </source>
</evidence>
<dbReference type="SMART" id="SM00904">
    <property type="entry name" value="Flavokinase"/>
    <property type="match status" value="1"/>
</dbReference>
<keyword evidence="9" id="KW-0418">Kinase</keyword>
<dbReference type="Proteomes" id="UP000662986">
    <property type="component" value="Chromosome"/>
</dbReference>
<keyword evidence="4" id="KW-0808">Transferase</keyword>
<reference evidence="9 10" key="1">
    <citation type="journal article" date="2021" name="Microbiol. Resour. Announc.">
        <title>Complete Genome Sequences of Two Rhodococcus sp. Strains with Large and Linear Chromosomes, Isolated from Apple Rhizosphere.</title>
        <authorList>
            <person name="Benning S."/>
            <person name="Brugnone N."/>
            <person name="Siani R."/>
            <person name="Kublik S."/>
            <person name="Schloter M."/>
            <person name="Rad V."/>
        </authorList>
    </citation>
    <scope>NUCLEOTIDE SEQUENCE [LARGE SCALE GENOMIC DNA]</scope>
    <source>
        <strain evidence="9 10">R79</strain>
    </source>
</reference>
<dbReference type="Gene3D" id="2.40.30.30">
    <property type="entry name" value="Riboflavin kinase-like"/>
    <property type="match status" value="1"/>
</dbReference>
<comment type="catalytic activity">
    <reaction evidence="7">
        <text>riboflavin + ATP = FMN + ADP + H(+)</text>
        <dbReference type="Rhea" id="RHEA:14357"/>
        <dbReference type="ChEBI" id="CHEBI:15378"/>
        <dbReference type="ChEBI" id="CHEBI:30616"/>
        <dbReference type="ChEBI" id="CHEBI:57986"/>
        <dbReference type="ChEBI" id="CHEBI:58210"/>
        <dbReference type="ChEBI" id="CHEBI:456216"/>
        <dbReference type="EC" id="2.7.1.26"/>
    </reaction>
</comment>
<evidence type="ECO:0000256" key="7">
    <source>
        <dbReference type="ARBA" id="ARBA00047880"/>
    </source>
</evidence>
<evidence type="ECO:0000256" key="1">
    <source>
        <dbReference type="ARBA" id="ARBA00012105"/>
    </source>
</evidence>
<feature type="domain" description="Riboflavin kinase" evidence="8">
    <location>
        <begin position="82"/>
        <end position="206"/>
    </location>
</feature>
<evidence type="ECO:0000256" key="4">
    <source>
        <dbReference type="ARBA" id="ARBA00022679"/>
    </source>
</evidence>
<dbReference type="EMBL" id="CP070619">
    <property type="protein sequence ID" value="QSE89354.1"/>
    <property type="molecule type" value="Genomic_DNA"/>
</dbReference>
<protein>
    <recommendedName>
        <fullName evidence="1">riboflavin kinase</fullName>
        <ecNumber evidence="1">2.7.1.26</ecNumber>
    </recommendedName>
</protein>
<gene>
    <name evidence="9" type="ORF">JWS13_12340</name>
</gene>
<accession>A0A974W135</accession>
<dbReference type="Pfam" id="PF01687">
    <property type="entry name" value="Flavokinase"/>
    <property type="match status" value="1"/>
</dbReference>
<dbReference type="InterPro" id="IPR023465">
    <property type="entry name" value="Riboflavin_kinase_dom_sf"/>
</dbReference>
<sequence>MNDIDSFTLTPEERACKRAGRNADIAQIHRELGITAPRLLAAPAELHVALCDLGIAAVLEPAGDPAAAPTTKSPIGSTSTSIRSVRGVVAHGDQRGRELGFPTANLTVDDDVYTGLVDGVWAGRCALPDGRSVISAVSIGRRSTFYGRVGPRLLEAHLLDFEEDLYGREITVQLDHWIRGQATFASKEELIAALDGDVHNVRALTRAARSPELQSSAPPDENAVPG</sequence>
<evidence type="ECO:0000259" key="8">
    <source>
        <dbReference type="SMART" id="SM00904"/>
    </source>
</evidence>
<dbReference type="EC" id="2.7.1.26" evidence="1"/>
<keyword evidence="6" id="KW-0067">ATP-binding</keyword>
<keyword evidence="2" id="KW-0285">Flavoprotein</keyword>